<evidence type="ECO:0000313" key="2">
    <source>
        <dbReference type="Proteomes" id="UP000465361"/>
    </source>
</evidence>
<dbReference type="SUPFAM" id="SSF46458">
    <property type="entry name" value="Globin-like"/>
    <property type="match status" value="1"/>
</dbReference>
<dbReference type="CDD" id="cd08916">
    <property type="entry name" value="TrHb3_P"/>
    <property type="match status" value="1"/>
</dbReference>
<gene>
    <name evidence="1" type="ORF">MBOT_36060</name>
</gene>
<dbReference type="InterPro" id="IPR012292">
    <property type="entry name" value="Globin/Proto"/>
</dbReference>
<reference evidence="1 2" key="1">
    <citation type="journal article" date="2019" name="Emerg. Microbes Infect.">
        <title>Comprehensive subspecies identification of 175 nontuberculous mycobacteria species based on 7547 genomic profiles.</title>
        <authorList>
            <person name="Matsumoto Y."/>
            <person name="Kinjo T."/>
            <person name="Motooka D."/>
            <person name="Nabeya D."/>
            <person name="Jung N."/>
            <person name="Uechi K."/>
            <person name="Horii T."/>
            <person name="Iida T."/>
            <person name="Fujita J."/>
            <person name="Nakamura S."/>
        </authorList>
    </citation>
    <scope>NUCLEOTIDE SEQUENCE [LARGE SCALE GENOMIC DNA]</scope>
    <source>
        <strain evidence="1 2">JCM 17322</strain>
    </source>
</reference>
<evidence type="ECO:0008006" key="3">
    <source>
        <dbReference type="Google" id="ProtNLM"/>
    </source>
</evidence>
<dbReference type="EMBL" id="BLKW01000004">
    <property type="protein sequence ID" value="GFG76241.1"/>
    <property type="molecule type" value="Genomic_DNA"/>
</dbReference>
<dbReference type="Proteomes" id="UP000465361">
    <property type="component" value="Unassembled WGS sequence"/>
</dbReference>
<dbReference type="GO" id="GO:0020037">
    <property type="term" value="F:heme binding"/>
    <property type="evidence" value="ECO:0007669"/>
    <property type="project" value="InterPro"/>
</dbReference>
<accession>A0A7I9Y2F7</accession>
<dbReference type="GO" id="GO:0019825">
    <property type="term" value="F:oxygen binding"/>
    <property type="evidence" value="ECO:0007669"/>
    <property type="project" value="InterPro"/>
</dbReference>
<dbReference type="InterPro" id="IPR009050">
    <property type="entry name" value="Globin-like_sf"/>
</dbReference>
<name>A0A7I9Y2F7_9MYCO</name>
<proteinExistence type="predicted"/>
<comment type="caution">
    <text evidence="1">The sequence shown here is derived from an EMBL/GenBank/DDBJ whole genome shotgun (WGS) entry which is preliminary data.</text>
</comment>
<dbReference type="AlphaFoldDB" id="A0A7I9Y2F7"/>
<keyword evidence="2" id="KW-1185">Reference proteome</keyword>
<protein>
    <recommendedName>
        <fullName evidence="3">Cyanoglobin</fullName>
    </recommendedName>
</protein>
<sequence length="149" mass="17060">MMSPAKNPLTQVRADLSGRADVEALLRRFYGRVLVDEMLGEPFAEVRARGVDSHIPTMCDFWETVLFRAGRYRGSALDAHRHVHHRTPLSSRHFIRWLITWNSTVDEMYCGPVAEHAKTQAARIAWAMHRRLAGGDARELDALVRRSPR</sequence>
<dbReference type="Gene3D" id="1.10.490.10">
    <property type="entry name" value="Globins"/>
    <property type="match status" value="1"/>
</dbReference>
<evidence type="ECO:0000313" key="1">
    <source>
        <dbReference type="EMBL" id="GFG76241.1"/>
    </source>
</evidence>
<organism evidence="1 2">
    <name type="scientific">Mycobacterium botniense</name>
    <dbReference type="NCBI Taxonomy" id="84962"/>
    <lineage>
        <taxon>Bacteria</taxon>
        <taxon>Bacillati</taxon>
        <taxon>Actinomycetota</taxon>
        <taxon>Actinomycetes</taxon>
        <taxon>Mycobacteriales</taxon>
        <taxon>Mycobacteriaceae</taxon>
        <taxon>Mycobacterium</taxon>
    </lineage>
</organism>